<dbReference type="SMART" id="SM00028">
    <property type="entry name" value="TPR"/>
    <property type="match status" value="24"/>
</dbReference>
<dbReference type="PROSITE" id="PS50005">
    <property type="entry name" value="TPR"/>
    <property type="match status" value="20"/>
</dbReference>
<dbReference type="InterPro" id="IPR051939">
    <property type="entry name" value="Glycosyltr_41/O-GlcNAc_trsf"/>
</dbReference>
<feature type="repeat" description="TPR" evidence="8">
    <location>
        <begin position="1389"/>
        <end position="1422"/>
    </location>
</feature>
<feature type="repeat" description="TPR" evidence="8">
    <location>
        <begin position="218"/>
        <end position="251"/>
    </location>
</feature>
<feature type="domain" description="O-GlcNAc transferase C-terminal" evidence="9">
    <location>
        <begin position="471"/>
        <end position="637"/>
    </location>
</feature>
<dbReference type="Gene3D" id="1.25.40.10">
    <property type="entry name" value="Tetratricopeptide repeat domain"/>
    <property type="match status" value="15"/>
</dbReference>
<comment type="caution">
    <text evidence="10">The sequence shown here is derived from an EMBL/GenBank/DDBJ whole genome shotgun (WGS) entry which is preliminary data.</text>
</comment>
<feature type="repeat" description="TPR" evidence="8">
    <location>
        <begin position="184"/>
        <end position="217"/>
    </location>
</feature>
<gene>
    <name evidence="10" type="ORF">ACFPM8_18685</name>
</gene>
<dbReference type="Pfam" id="PF00515">
    <property type="entry name" value="TPR_1"/>
    <property type="match status" value="1"/>
</dbReference>
<dbReference type="Pfam" id="PF13414">
    <property type="entry name" value="TPR_11"/>
    <property type="match status" value="2"/>
</dbReference>
<keyword evidence="11" id="KW-1185">Reference proteome</keyword>
<feature type="repeat" description="TPR" evidence="8">
    <location>
        <begin position="754"/>
        <end position="787"/>
    </location>
</feature>
<feature type="repeat" description="TPR" evidence="8">
    <location>
        <begin position="1464"/>
        <end position="1497"/>
    </location>
</feature>
<feature type="domain" description="O-GlcNAc transferase C-terminal" evidence="9">
    <location>
        <begin position="2371"/>
        <end position="2527"/>
    </location>
</feature>
<dbReference type="PROSITE" id="PS50293">
    <property type="entry name" value="TPR_REGION"/>
    <property type="match status" value="8"/>
</dbReference>
<keyword evidence="4" id="KW-0328">Glycosyltransferase</keyword>
<dbReference type="InterPro" id="IPR011990">
    <property type="entry name" value="TPR-like_helical_dom_sf"/>
</dbReference>
<feature type="repeat" description="TPR" evidence="8">
    <location>
        <begin position="2227"/>
        <end position="2260"/>
    </location>
</feature>
<accession>A0ABW0MFX1</accession>
<protein>
    <recommendedName>
        <fullName evidence="3">protein O-GlcNAc transferase</fullName>
        <ecNumber evidence="3">2.4.1.255</ecNumber>
    </recommendedName>
</protein>
<sequence length="2758" mass="300842">MTVFPKPSGKAQPSPQEIETLVTLTSQGRAAEAETLARDLTGRFPRHGWSWKMLGSLLQQQGRLEQALLPLQTAAQCLPQDGAAHGNLGIVLKALGRLAEAEASYQRALKIMPASAELHNNLGNTLNQLGRKAEAEASYRRALKLKPAYAEAHSNLGTLLQEQDRFTEAEASYRQALELKPQDAVAHCNLGALLRGQGRYTEAEARYLRALELKPDDAVVHGNLGALFQDQGRLSEAEASLRRVLQLRPDDVVMHSTLLFTLSHNQAVDAAALFAEHRRFGQHFEAPLRAHWTQHGNSRDAERCLQVGFVSGDLRSHAMASFIEPVLAQLAAYPNLSLHAYSNHATEDDVSRRLRGHVSHWHSIVGLSDAALAEKIRADRIDILIDLSGHTSKHRLLTFARKPAPVQASWMGYPGTTGLVSMDYYLTDRCILPPGQLDSQFTEKLVHLPANAPFLPSADAPPVNALPALDNGYLTFGSFNRQNKLSRAVIALWSQLLRALPDARMVLGAMPQDGQYDALVDWFAAEGIARERLDFYPRSNMQDYLALHHRVDFCLDTFPYNGGTTTLHALWMGVPTLTLAGNTVAGRTGAGILGHVGLDAFVAQDAAAFVKQGLSLAADVSALAELRTGLRQRFEQSAPSQPGLIAAGLERALRTMWQRWCAGLPAVSFEAGAKVQNATQSSQPSAQQQLEALATLYSQGRFAEAETLARALTAADPQHGFGWKVLGAVLQQQGRLEQALLPMQTAAALLPQDVETHSNLGITLTNLGRLSEAEASYRRALELQPTAAEAHNNLGVTLKNQGRLSEAEARYRRALELKPAYAEAHSNLGNIHKELGRTAEAEASYRQALQIAPNYVEGHNNLGVLLQQQGRLSEAEASYRGALELKPHYADGYNNLGSLLQGQGRLAEAEASLRQALQLKPQDAVAHSSLLFCMSHNQAVDAAALFAEHCRFGEQFEAPLRAHWPQHDNPREPERCLQVGLVSGDLRNHAMASFIEPVLVQLRAHAGLALHVYANHASEDEVTQRLRGHVAHWHPVASLSDAALAEKIRADRIDLLIDLSGHTDKHRLLTFARKPAPLQMSWMGYPGTTGLVGMDYYLSDRCILPPGQFDHQFTEKLVHLPANAPFLPSADAPAVNDLPALSNGYLTFGSFNRPSKLSRAVIALWSHLLRAMPDARMVLGAMREDGQHEELVDWFAAEGIVRERLDFYPRSNMQDYLALHQQVDICLDTFPYNGGTTTLHALWMGVPTLTLAGDTVAARTGAGILGQVGLDAFVAQDAAAFVQQGLSLAADVSALAELRAGLRQRFEQSPTSQPALIAAGLERALRTMWQRWCVGLPAVSFEAALPAAAPAALPAKKMIDALVALYQQGKMAQVETLAEAITKSFPQHGFSWKMLGVVRQQQGRLEQALLPMQKAAQLLPQDAEAQRNLGLTLSALGAQLRSQGRLQEAAASYRQALQLMPAAADLHHKLANTLKDLGRPAQAEASYRQALAIAPDDADLHNNLGSALKDLGRLPEAEAAFRQALALKPAYAEAHNNLGATLQDRGLLDEAEARYRQALQLKPDYVKAHCNLGALLQGQGRYVEAQAALRQALTLAPDYAEAHSNLLFCMSHSEQVDAAAMLAEQRRFCEQFETPLRPHWPQHDNPREAGRCLQIGFVSGDLRNHAAASFIEPVWAQLAAYPNLSLHAYSNHATEDSVTERLRGYVGHWHSVVGLSDAALAEKIRADRIDILFDLSSHTAHNRLLSFARKPAPLQVSWIGFPGSTGLDSIDYYLTDRFFLPPGQYDHQFTEKLVYLPASAPFLPSADAPPVNDLPALKNGYLTFGSFNRPSKLSRAVIALWSHLLRALPDARMVLGAMREDGQHEELVDWFAAEGIARERLDFYPRSNMQDYLALHHRVDVCLDTFPYNGGTTTLHALWMGVPTLTLAGDTVAGRTGAGILGHVGLDALVAYDAADFVQKGLALAADLPALASLRAVLRDGFAQADSCQPALIGAGLERALRTMWQRWCDGLPAVSFDASAPPPAATPAMEQALQELAQTLDSTLQLAVNQHQSGQLAEAENLYRAILDAQPQHAGANYHLGLLAVQMKQAAAALPYLAAALEAQPEQEHYWLSYIDALIQAEQLDTARQVLALGQQHGLQGAAVDALAAQLEQQAWPSAAEIHALVALYGERRLSEAETLSRALTVRFPGDGFGWKVLGVVLQEQGQLQQALAAMQTAADLLPQDPEAHSNLGNTFKYLGCAAQAEASYSQALAIRPQHAAAHANLGALLQEQGRLLEAETHYRQALALKPEDAVTHSNLGTLLRSLGRLTEAEAALRQALALKPHYAEAHSNLLFCISHNEAVDAAALLAEHRRFGEQFEAPLRAHWPQHDNPRDPQRCLQVGLVSGDLRDHAMASFIEPVLAQLSAHSNLSLHAYANHATEDEVTQRLRSHVAHWHPVAALSDAALAEKIRADRIDLLIDLSGHTADNRLLTFARKPAPLQMSWMGYPGTTGLSGMDYFLSDRCILPPGQFDHQFTEKLVHLPANAPFLPSPDAPPVNALPALNNGYLTFGSFNRPSKLSRAVIALWSQLLRAMPDARMLLAAMPQDGQYGELVDWFAAEGIARERLDFYPRSSMQDYLALHRRVDVCLDTFPYNGGTTTLHALWMGVPTLTLAGDTVAGRTGAGILGHVGLEAWVAQDAAGFVQQGLALAADVPALAELRAGLRQRFEQSVPNRPALIAAGLEHALRTMWQRWCAGLSTESFEVNHASMQEANR</sequence>
<name>A0ABW0MFX1_9BURK</name>
<comment type="similarity">
    <text evidence="2">Belongs to the glycosyltransferase 41 family. O-GlcNAc transferase subfamily.</text>
</comment>
<feature type="repeat" description="TPR" evidence="8">
    <location>
        <begin position="2193"/>
        <end position="2226"/>
    </location>
</feature>
<dbReference type="SUPFAM" id="SSF53756">
    <property type="entry name" value="UDP-Glycosyltransferase/glycogen phosphorylase"/>
    <property type="match status" value="2"/>
</dbReference>
<dbReference type="PANTHER" id="PTHR44835">
    <property type="entry name" value="UDP-N-ACETYLGLUCOSAMINE--PEPTIDE N-ACETYLGLUCOSAMINYLTRANSFERASE SPINDLY-RELATED"/>
    <property type="match status" value="1"/>
</dbReference>
<evidence type="ECO:0000256" key="4">
    <source>
        <dbReference type="ARBA" id="ARBA00022676"/>
    </source>
</evidence>
<feature type="domain" description="O-GlcNAc transferase C-terminal" evidence="9">
    <location>
        <begin position="1602"/>
        <end position="1799"/>
    </location>
</feature>
<feature type="domain" description="O-GlcNAc transferase C-terminal" evidence="9">
    <location>
        <begin position="252"/>
        <end position="450"/>
    </location>
</feature>
<feature type="repeat" description="TPR" evidence="8">
    <location>
        <begin position="116"/>
        <end position="149"/>
    </location>
</feature>
<evidence type="ECO:0000313" key="11">
    <source>
        <dbReference type="Proteomes" id="UP001596045"/>
    </source>
</evidence>
<feature type="repeat" description="TPR" evidence="8">
    <location>
        <begin position="2295"/>
        <end position="2328"/>
    </location>
</feature>
<dbReference type="Gene3D" id="3.40.50.2000">
    <property type="entry name" value="Glycogen Phosphorylase B"/>
    <property type="match status" value="4"/>
</dbReference>
<keyword evidence="7 8" id="KW-0802">TPR repeat</keyword>
<keyword evidence="5" id="KW-0808">Transferase</keyword>
<evidence type="ECO:0000256" key="2">
    <source>
        <dbReference type="ARBA" id="ARBA00005386"/>
    </source>
</evidence>
<feature type="domain" description="O-GlcNAc transferase C-terminal" evidence="9">
    <location>
        <begin position="1819"/>
        <end position="1978"/>
    </location>
</feature>
<dbReference type="Pfam" id="PF13844">
    <property type="entry name" value="Glyco_transf_41"/>
    <property type="match status" value="8"/>
</dbReference>
<evidence type="ECO:0000256" key="8">
    <source>
        <dbReference type="PROSITE-ProRule" id="PRU00339"/>
    </source>
</evidence>
<feature type="repeat" description="TPR" evidence="8">
    <location>
        <begin position="1498"/>
        <end position="1531"/>
    </location>
</feature>
<keyword evidence="6" id="KW-0677">Repeat</keyword>
<evidence type="ECO:0000256" key="1">
    <source>
        <dbReference type="ARBA" id="ARBA00004922"/>
    </source>
</evidence>
<dbReference type="SUPFAM" id="SSF48452">
    <property type="entry name" value="TPR-like"/>
    <property type="match status" value="5"/>
</dbReference>
<feature type="repeat" description="TPR" evidence="8">
    <location>
        <begin position="2261"/>
        <end position="2294"/>
    </location>
</feature>
<feature type="repeat" description="TPR" evidence="8">
    <location>
        <begin position="890"/>
        <end position="923"/>
    </location>
</feature>
<feature type="domain" description="O-GlcNAc transferase C-terminal" evidence="9">
    <location>
        <begin position="1142"/>
        <end position="1310"/>
    </location>
</feature>
<evidence type="ECO:0000256" key="5">
    <source>
        <dbReference type="ARBA" id="ARBA00022679"/>
    </source>
</evidence>
<dbReference type="EC" id="2.4.1.255" evidence="3"/>
<feature type="repeat" description="TPR" evidence="8">
    <location>
        <begin position="1430"/>
        <end position="1463"/>
    </location>
</feature>
<reference evidence="11" key="1">
    <citation type="journal article" date="2019" name="Int. J. Syst. Evol. Microbiol.">
        <title>The Global Catalogue of Microorganisms (GCM) 10K type strain sequencing project: providing services to taxonomists for standard genome sequencing and annotation.</title>
        <authorList>
            <consortium name="The Broad Institute Genomics Platform"/>
            <consortium name="The Broad Institute Genome Sequencing Center for Infectious Disease"/>
            <person name="Wu L."/>
            <person name="Ma J."/>
        </authorList>
    </citation>
    <scope>NUCLEOTIDE SEQUENCE [LARGE SCALE GENOMIC DNA]</scope>
    <source>
        <strain evidence="11">JCM 17066</strain>
    </source>
</reference>
<dbReference type="Pfam" id="PF13432">
    <property type="entry name" value="TPR_16"/>
    <property type="match status" value="3"/>
</dbReference>
<evidence type="ECO:0000259" key="9">
    <source>
        <dbReference type="Pfam" id="PF13844"/>
    </source>
</evidence>
<feature type="domain" description="O-GlcNAc transferase C-terminal" evidence="9">
    <location>
        <begin position="2548"/>
        <end position="2713"/>
    </location>
</feature>
<feature type="repeat" description="TPR" evidence="8">
    <location>
        <begin position="856"/>
        <end position="889"/>
    </location>
</feature>
<dbReference type="Proteomes" id="UP001596045">
    <property type="component" value="Unassembled WGS sequence"/>
</dbReference>
<feature type="repeat" description="TPR" evidence="8">
    <location>
        <begin position="822"/>
        <end position="855"/>
    </location>
</feature>
<feature type="domain" description="O-GlcNAc transferase C-terminal" evidence="9">
    <location>
        <begin position="926"/>
        <end position="1122"/>
    </location>
</feature>
<dbReference type="PANTHER" id="PTHR44835:SF1">
    <property type="entry name" value="PROTEIN O-GLCNAC TRANSFERASE"/>
    <property type="match status" value="1"/>
</dbReference>
<evidence type="ECO:0000256" key="3">
    <source>
        <dbReference type="ARBA" id="ARBA00011970"/>
    </source>
</evidence>
<organism evidence="10 11">
    <name type="scientific">Paraherbaspirillum soli</name>
    <dbReference type="NCBI Taxonomy" id="631222"/>
    <lineage>
        <taxon>Bacteria</taxon>
        <taxon>Pseudomonadati</taxon>
        <taxon>Pseudomonadota</taxon>
        <taxon>Betaproteobacteria</taxon>
        <taxon>Burkholderiales</taxon>
        <taxon>Oxalobacteraceae</taxon>
        <taxon>Paraherbaspirillum</taxon>
    </lineage>
</organism>
<feature type="repeat" description="TPR" evidence="8">
    <location>
        <begin position="788"/>
        <end position="821"/>
    </location>
</feature>
<dbReference type="EMBL" id="JBHSMT010000029">
    <property type="protein sequence ID" value="MFC5475992.1"/>
    <property type="molecule type" value="Genomic_DNA"/>
</dbReference>
<dbReference type="InterPro" id="IPR013105">
    <property type="entry name" value="TPR_2"/>
</dbReference>
<dbReference type="Pfam" id="PF07719">
    <property type="entry name" value="TPR_2"/>
    <property type="match status" value="1"/>
</dbReference>
<dbReference type="RefSeq" id="WP_378999775.1">
    <property type="nucleotide sequence ID" value="NZ_JBHSMT010000029.1"/>
</dbReference>
<dbReference type="Gene3D" id="3.40.50.11380">
    <property type="match status" value="4"/>
</dbReference>
<dbReference type="InterPro" id="IPR019734">
    <property type="entry name" value="TPR_rpt"/>
</dbReference>
<proteinExistence type="inferred from homology"/>
<feature type="repeat" description="TPR" evidence="8">
    <location>
        <begin position="82"/>
        <end position="115"/>
    </location>
</feature>
<feature type="repeat" description="TPR" evidence="8">
    <location>
        <begin position="150"/>
        <end position="183"/>
    </location>
</feature>
<evidence type="ECO:0000256" key="6">
    <source>
        <dbReference type="ARBA" id="ARBA00022737"/>
    </source>
</evidence>
<evidence type="ECO:0000256" key="7">
    <source>
        <dbReference type="ARBA" id="ARBA00022803"/>
    </source>
</evidence>
<feature type="repeat" description="TPR" evidence="8">
    <location>
        <begin position="1566"/>
        <end position="1599"/>
    </location>
</feature>
<evidence type="ECO:0000313" key="10">
    <source>
        <dbReference type="EMBL" id="MFC5475992.1"/>
    </source>
</evidence>
<comment type="pathway">
    <text evidence="1">Protein modification; protein glycosylation.</text>
</comment>
<dbReference type="InterPro" id="IPR029489">
    <property type="entry name" value="OGT/SEC/SPY_C"/>
</dbReference>
<dbReference type="Pfam" id="PF13424">
    <property type="entry name" value="TPR_12"/>
    <property type="match status" value="5"/>
</dbReference>
<feature type="repeat" description="TPR" evidence="8">
    <location>
        <begin position="1532"/>
        <end position="1565"/>
    </location>
</feature>